<dbReference type="InterPro" id="IPR008217">
    <property type="entry name" value="Ccc1_fam"/>
</dbReference>
<evidence type="ECO:0008006" key="8">
    <source>
        <dbReference type="Google" id="ProtNLM"/>
    </source>
</evidence>
<evidence type="ECO:0000313" key="6">
    <source>
        <dbReference type="EMBL" id="TFW70360.1"/>
    </source>
</evidence>
<keyword evidence="3 5" id="KW-1133">Transmembrane helix</keyword>
<evidence type="ECO:0000256" key="1">
    <source>
        <dbReference type="ARBA" id="ARBA00004127"/>
    </source>
</evidence>
<proteinExistence type="predicted"/>
<dbReference type="GO" id="GO:0030026">
    <property type="term" value="P:intracellular manganese ion homeostasis"/>
    <property type="evidence" value="ECO:0007669"/>
    <property type="project" value="InterPro"/>
</dbReference>
<dbReference type="CDD" id="cd02432">
    <property type="entry name" value="Nodulin-21_like_1"/>
    <property type="match status" value="1"/>
</dbReference>
<evidence type="ECO:0000256" key="5">
    <source>
        <dbReference type="SAM" id="Phobius"/>
    </source>
</evidence>
<feature type="transmembrane region" description="Helical" evidence="5">
    <location>
        <begin position="173"/>
        <end position="195"/>
    </location>
</feature>
<feature type="transmembrane region" description="Helical" evidence="5">
    <location>
        <begin position="146"/>
        <end position="167"/>
    </location>
</feature>
<keyword evidence="4 5" id="KW-0472">Membrane</keyword>
<sequence>MRHSEFHRSHLIGWLRAAVLGANDGIISTASLIIGVASAGVSNSSIVITGVACLVSGSMSMAAGEYVSVSSQADTETADLARERLELASDHESELKELTGIYINRGLTPELAHQVAVQLTHHDALGAHARDELGITETMNARPMQAALASAATFAVGALLPLLVTYFSPVASTTLYVGTSSLLFLAILGGLAAQAGGANIMVGVARVAFWGVVAMAATAIVGKLFGVVTA</sequence>
<dbReference type="EMBL" id="PQVH01000013">
    <property type="protein sequence ID" value="TFW70360.1"/>
    <property type="molecule type" value="Genomic_DNA"/>
</dbReference>
<protein>
    <recommendedName>
        <fullName evidence="8">VIT family protein</fullName>
    </recommendedName>
</protein>
<feature type="transmembrane region" description="Helical" evidence="5">
    <location>
        <begin position="207"/>
        <end position="228"/>
    </location>
</feature>
<dbReference type="PANTHER" id="PTHR31851">
    <property type="entry name" value="FE(2+)/MN(2+) TRANSPORTER PCL1"/>
    <property type="match status" value="1"/>
</dbReference>
<evidence type="ECO:0000256" key="3">
    <source>
        <dbReference type="ARBA" id="ARBA00022989"/>
    </source>
</evidence>
<comment type="caution">
    <text evidence="6">The sequence shown here is derived from an EMBL/GenBank/DDBJ whole genome shotgun (WGS) entry which is preliminary data.</text>
</comment>
<keyword evidence="7" id="KW-1185">Reference proteome</keyword>
<name>A0A4Y9VQF4_9PROT</name>
<dbReference type="Proteomes" id="UP000297706">
    <property type="component" value="Unassembled WGS sequence"/>
</dbReference>
<dbReference type="GO" id="GO:0012505">
    <property type="term" value="C:endomembrane system"/>
    <property type="evidence" value="ECO:0007669"/>
    <property type="project" value="UniProtKB-SubCell"/>
</dbReference>
<evidence type="ECO:0000313" key="7">
    <source>
        <dbReference type="Proteomes" id="UP000297706"/>
    </source>
</evidence>
<reference evidence="6 7" key="1">
    <citation type="submission" date="2018-02" db="EMBL/GenBank/DDBJ databases">
        <title>A novel lanthanide dependent methylotroph, Methylotenera sp. La3113.</title>
        <authorList>
            <person name="Lv H."/>
            <person name="Tani A."/>
        </authorList>
    </citation>
    <scope>NUCLEOTIDE SEQUENCE [LARGE SCALE GENOMIC DNA]</scope>
    <source>
        <strain evidence="6 7">La3113</strain>
    </source>
</reference>
<evidence type="ECO:0000256" key="4">
    <source>
        <dbReference type="ARBA" id="ARBA00023136"/>
    </source>
</evidence>
<dbReference type="OrthoDB" id="9789677at2"/>
<organism evidence="6 7">
    <name type="scientific">Methylotenera oryzisoli</name>
    <dbReference type="NCBI Taxonomy" id="2080758"/>
    <lineage>
        <taxon>Bacteria</taxon>
        <taxon>Pseudomonadati</taxon>
        <taxon>Pseudomonadota</taxon>
        <taxon>Betaproteobacteria</taxon>
        <taxon>Nitrosomonadales</taxon>
        <taxon>Methylophilaceae</taxon>
        <taxon>Methylotenera</taxon>
    </lineage>
</organism>
<dbReference type="GO" id="GO:0005384">
    <property type="term" value="F:manganese ion transmembrane transporter activity"/>
    <property type="evidence" value="ECO:0007669"/>
    <property type="project" value="InterPro"/>
</dbReference>
<keyword evidence="2 5" id="KW-0812">Transmembrane</keyword>
<comment type="subcellular location">
    <subcellularLocation>
        <location evidence="1">Endomembrane system</location>
        <topology evidence="1">Multi-pass membrane protein</topology>
    </subcellularLocation>
</comment>
<evidence type="ECO:0000256" key="2">
    <source>
        <dbReference type="ARBA" id="ARBA00022692"/>
    </source>
</evidence>
<gene>
    <name evidence="6" type="ORF">C3Y98_10850</name>
</gene>
<dbReference type="RefSeq" id="WP_135278605.1">
    <property type="nucleotide sequence ID" value="NZ_PQVH01000013.1"/>
</dbReference>
<dbReference type="AlphaFoldDB" id="A0A4Y9VQF4"/>
<dbReference type="Pfam" id="PF01988">
    <property type="entry name" value="VIT1"/>
    <property type="match status" value="1"/>
</dbReference>
<accession>A0A4Y9VQF4</accession>